<dbReference type="CDD" id="cd00093">
    <property type="entry name" value="HTH_XRE"/>
    <property type="match status" value="1"/>
</dbReference>
<sequence length="283" mass="31502">MMSSKKYKNIGQRLRTARQQKGWTINDVHLKLQISARYLMALEAGAEEDLPGDYYTQSIIKQYADLLGISSEQITKMSVPKSVENWREEHREVDSRSERDANKRPSVIKGLIHQFPKLMATVLTAIILLLAWGAVNGASGHQSPVYAYKDATVIDHTKKVKKSFVNGKQEKELTPTQKVTMVKGTDPDQITIKTGSLKKIDLKLTVGSAQSWIMLNQESGTPETLYQGTVAAGDKQNFVLSKGQSYGLQIGNNKSVRGEFTNQIKIPSEPSVASIRNIKIKVK</sequence>
<dbReference type="Pfam" id="PF13413">
    <property type="entry name" value="HTH_25"/>
    <property type="match status" value="1"/>
</dbReference>
<evidence type="ECO:0000256" key="1">
    <source>
        <dbReference type="SAM" id="Phobius"/>
    </source>
</evidence>
<dbReference type="InterPro" id="IPR010982">
    <property type="entry name" value="Lambda_DNA-bd_dom_sf"/>
</dbReference>
<dbReference type="GO" id="GO:0003677">
    <property type="term" value="F:DNA binding"/>
    <property type="evidence" value="ECO:0007669"/>
    <property type="project" value="InterPro"/>
</dbReference>
<protein>
    <submittedName>
        <fullName evidence="2">Transcriptional regulator</fullName>
    </submittedName>
</protein>
<dbReference type="STRING" id="701521.PECL_707"/>
<evidence type="ECO:0000313" key="2">
    <source>
        <dbReference type="EMBL" id="AEV94998.1"/>
    </source>
</evidence>
<dbReference type="PATRIC" id="fig|701521.8.peg.675"/>
<dbReference type="InterPro" id="IPR050400">
    <property type="entry name" value="Bact_Cytoskel_RodZ"/>
</dbReference>
<accession>G8PCL3</accession>
<dbReference type="PANTHER" id="PTHR34475:SF1">
    <property type="entry name" value="CYTOSKELETON PROTEIN RODZ"/>
    <property type="match status" value="1"/>
</dbReference>
<dbReference type="Proteomes" id="UP000005444">
    <property type="component" value="Chromosome"/>
</dbReference>
<keyword evidence="3" id="KW-1185">Reference proteome</keyword>
<dbReference type="eggNOG" id="COG1426">
    <property type="taxonomic scope" value="Bacteria"/>
</dbReference>
<reference evidence="2 3" key="1">
    <citation type="journal article" date="2012" name="J. Bacteriol.">
        <title>Complete Genome Sequence of the Beer Spoilage Organism Pediococcus claussenii ATCC BAA-344T.</title>
        <authorList>
            <person name="Pittet V."/>
            <person name="Abegunde T."/>
            <person name="Marfleet T."/>
            <person name="Haakensen M."/>
            <person name="Morrow K."/>
            <person name="Jayaprakash T."/>
            <person name="Schroeder K."/>
            <person name="Trost B."/>
            <person name="Byrns S."/>
            <person name="Bergsveinson J."/>
            <person name="Kusalik A."/>
            <person name="Ziola B."/>
        </authorList>
    </citation>
    <scope>NUCLEOTIDE SEQUENCE [LARGE SCALE GENOMIC DNA]</scope>
    <source>
        <strain evidence="2 3">ATCC BAA-344</strain>
    </source>
</reference>
<organism evidence="2 3">
    <name type="scientific">Pediococcus claussenii (strain ATCC BAA-344 / DSM 14800 / JCM 18046 / KCTC 3811 / LMG 21948 / P06)</name>
    <dbReference type="NCBI Taxonomy" id="701521"/>
    <lineage>
        <taxon>Bacteria</taxon>
        <taxon>Bacillati</taxon>
        <taxon>Bacillota</taxon>
        <taxon>Bacilli</taxon>
        <taxon>Lactobacillales</taxon>
        <taxon>Lactobacillaceae</taxon>
        <taxon>Pediococcus</taxon>
    </lineage>
</organism>
<dbReference type="EMBL" id="CP003137">
    <property type="protein sequence ID" value="AEV94998.1"/>
    <property type="molecule type" value="Genomic_DNA"/>
</dbReference>
<keyword evidence="1" id="KW-1133">Transmembrane helix</keyword>
<keyword evidence="1" id="KW-0812">Transmembrane</keyword>
<evidence type="ECO:0000313" key="3">
    <source>
        <dbReference type="Proteomes" id="UP000005444"/>
    </source>
</evidence>
<feature type="transmembrane region" description="Helical" evidence="1">
    <location>
        <begin position="118"/>
        <end position="135"/>
    </location>
</feature>
<dbReference type="KEGG" id="pce:PECL_707"/>
<name>G8PCL3_PEDCP</name>
<dbReference type="InterPro" id="IPR001387">
    <property type="entry name" value="Cro/C1-type_HTH"/>
</dbReference>
<keyword evidence="1" id="KW-0472">Membrane</keyword>
<dbReference type="HOGENOM" id="CLU_962607_0_0_9"/>
<dbReference type="PANTHER" id="PTHR34475">
    <property type="match status" value="1"/>
</dbReference>
<dbReference type="AlphaFoldDB" id="G8PCL3"/>
<gene>
    <name evidence="2" type="ordered locus">PECL_707</name>
</gene>
<dbReference type="Gene3D" id="1.10.260.40">
    <property type="entry name" value="lambda repressor-like DNA-binding domains"/>
    <property type="match status" value="1"/>
</dbReference>
<dbReference type="RefSeq" id="WP_014215195.1">
    <property type="nucleotide sequence ID" value="NC_016605.1"/>
</dbReference>
<dbReference type="SUPFAM" id="SSF47413">
    <property type="entry name" value="lambda repressor-like DNA-binding domains"/>
    <property type="match status" value="1"/>
</dbReference>
<proteinExistence type="predicted"/>